<feature type="region of interest" description="Disordered" evidence="4">
    <location>
        <begin position="115"/>
        <end position="148"/>
    </location>
</feature>
<dbReference type="GO" id="GO:0006355">
    <property type="term" value="P:regulation of DNA-templated transcription"/>
    <property type="evidence" value="ECO:0000318"/>
    <property type="project" value="GO_Central"/>
</dbReference>
<dbReference type="EMBL" id="CM000881">
    <property type="protein sequence ID" value="KQK09847.1"/>
    <property type="molecule type" value="Genomic_DNA"/>
</dbReference>
<dbReference type="InterPro" id="IPR005172">
    <property type="entry name" value="CRC"/>
</dbReference>
<dbReference type="RefSeq" id="XP_010232361.1">
    <property type="nucleotide sequence ID" value="XM_010234059.3"/>
</dbReference>
<evidence type="ECO:0000313" key="8">
    <source>
        <dbReference type="Proteomes" id="UP000008810"/>
    </source>
</evidence>
<accession>A0A0Q3GFJ6</accession>
<dbReference type="FunCoup" id="A0A0Q3GFJ6">
    <property type="interactions" value="1640"/>
</dbReference>
<dbReference type="PANTHER" id="PTHR12446:SF34">
    <property type="entry name" value="PROTEIN LIN-54 HOMOLOG"/>
    <property type="match status" value="1"/>
</dbReference>
<evidence type="ECO:0000256" key="2">
    <source>
        <dbReference type="ARBA" id="ARBA00007267"/>
    </source>
</evidence>
<evidence type="ECO:0000256" key="3">
    <source>
        <dbReference type="ARBA" id="ARBA00023242"/>
    </source>
</evidence>
<dbReference type="GeneID" id="100826444"/>
<comment type="subcellular location">
    <subcellularLocation>
        <location evidence="1">Nucleus</location>
    </subcellularLocation>
</comment>
<feature type="compositionally biased region" description="Basic and acidic residues" evidence="4">
    <location>
        <begin position="136"/>
        <end position="148"/>
    </location>
</feature>
<comment type="similarity">
    <text evidence="2">Belongs to the lin-54 family.</text>
</comment>
<dbReference type="AlphaFoldDB" id="A0A0Q3GFJ6"/>
<keyword evidence="3" id="KW-0539">Nucleus</keyword>
<evidence type="ECO:0000256" key="1">
    <source>
        <dbReference type="ARBA" id="ARBA00004123"/>
    </source>
</evidence>
<reference evidence="7" key="3">
    <citation type="submission" date="2018-08" db="UniProtKB">
        <authorList>
            <consortium name="EnsemblPlants"/>
        </authorList>
    </citation>
    <scope>IDENTIFICATION</scope>
    <source>
        <strain evidence="7">cv. Bd21</strain>
    </source>
</reference>
<dbReference type="PANTHER" id="PTHR12446">
    <property type="entry name" value="TESMIN/TSO1-RELATED"/>
    <property type="match status" value="1"/>
</dbReference>
<feature type="compositionally biased region" description="Basic and acidic residues" evidence="4">
    <location>
        <begin position="462"/>
        <end position="476"/>
    </location>
</feature>
<dbReference type="GO" id="GO:0005634">
    <property type="term" value="C:nucleus"/>
    <property type="evidence" value="ECO:0000318"/>
    <property type="project" value="GO_Central"/>
</dbReference>
<organism evidence="6">
    <name type="scientific">Brachypodium distachyon</name>
    <name type="common">Purple false brome</name>
    <name type="synonym">Trachynia distachya</name>
    <dbReference type="NCBI Taxonomy" id="15368"/>
    <lineage>
        <taxon>Eukaryota</taxon>
        <taxon>Viridiplantae</taxon>
        <taxon>Streptophyta</taxon>
        <taxon>Embryophyta</taxon>
        <taxon>Tracheophyta</taxon>
        <taxon>Spermatophyta</taxon>
        <taxon>Magnoliopsida</taxon>
        <taxon>Liliopsida</taxon>
        <taxon>Poales</taxon>
        <taxon>Poaceae</taxon>
        <taxon>BOP clade</taxon>
        <taxon>Pooideae</taxon>
        <taxon>Stipodae</taxon>
        <taxon>Brachypodieae</taxon>
        <taxon>Brachypodium</taxon>
    </lineage>
</organism>
<keyword evidence="8" id="KW-1185">Reference proteome</keyword>
<dbReference type="EnsemblPlants" id="KQK09847">
    <property type="protein sequence ID" value="KQK09847"/>
    <property type="gene ID" value="BRADI_2g50540v3"/>
</dbReference>
<sequence length="603" mass="65943">MAGKEQGGGGAGQPPRAPIPAVSTQPPIKKLVRQLDFTSAAFAGNPAMAAAAAAVTRTMQIRTVPVGYPQPHQLRAGVPMGVPQQLQPRGLPVMRPHQVVHVPLPRPAMAVPVPQARPGQAQPVSRPPVAIPLRPESPKPRPRLYDGKDGTPTKKKCCNCRHSKCLKLYCECFASGVYCDGCNCTNCFNNVENEAARREAIDATLERNPDAFRPKIGSSPHANRNNMDVAGDLPLVGKHNKGCHCKKSGCLKKYCECFQANILCSENCKCMDCKNFEGSEERKHLYLGDPKNLVHMHQVTNAAVNGAIGATSLLSPSTSRKRKQIDPLLDHPTKEHVVHKNGQLSQAIYQKNAVAPDGSLPISQSAHHNMMEPFKVTYRPLLADIIQPGDIRELCKLLVTVPREAAKAYAAGRKVQEEKVAEKGDSLASTNHDREEKDKDQSHKKTSTDDRSSGGSHMGKASVDDSRPDCTDDKKSCRPMSPGTLALMCDEPDTMFAASQNAIAEPTIGVNQNRSELYAEQERCVLTEFRDCLRKLVQYGIMKEEKYRMAIRPEPTGHPGQVNSVQRRPYSKVDVPVVKTFPQSSSRHLVAGNPGSVNLDKRN</sequence>
<evidence type="ECO:0000256" key="4">
    <source>
        <dbReference type="SAM" id="MobiDB-lite"/>
    </source>
</evidence>
<dbReference type="ExpressionAtlas" id="A0A0Q3GFJ6">
    <property type="expression patterns" value="baseline and differential"/>
</dbReference>
<reference evidence="6 7" key="1">
    <citation type="journal article" date="2010" name="Nature">
        <title>Genome sequencing and analysis of the model grass Brachypodium distachyon.</title>
        <authorList>
            <consortium name="International Brachypodium Initiative"/>
        </authorList>
    </citation>
    <scope>NUCLEOTIDE SEQUENCE [LARGE SCALE GENOMIC DNA]</scope>
    <source>
        <strain evidence="6 7">Bd21</strain>
    </source>
</reference>
<dbReference type="Pfam" id="PF03638">
    <property type="entry name" value="TCR"/>
    <property type="match status" value="2"/>
</dbReference>
<dbReference type="Proteomes" id="UP000008810">
    <property type="component" value="Chromosome 2"/>
</dbReference>
<dbReference type="PROSITE" id="PS51634">
    <property type="entry name" value="CRC"/>
    <property type="match status" value="1"/>
</dbReference>
<feature type="compositionally biased region" description="Basic and acidic residues" evidence="4">
    <location>
        <begin position="414"/>
        <end position="452"/>
    </location>
</feature>
<gene>
    <name evidence="7" type="primary">LOC100826444</name>
    <name evidence="6" type="ORF">BRADI_2g50540v3</name>
</gene>
<dbReference type="InterPro" id="IPR028307">
    <property type="entry name" value="Lin-54_fam"/>
</dbReference>
<feature type="region of interest" description="Disordered" evidence="4">
    <location>
        <begin position="1"/>
        <end position="23"/>
    </location>
</feature>
<dbReference type="STRING" id="15368.A0A0Q3GFJ6"/>
<protein>
    <recommendedName>
        <fullName evidence="5">CRC domain-containing protein</fullName>
    </recommendedName>
</protein>
<evidence type="ECO:0000259" key="5">
    <source>
        <dbReference type="PROSITE" id="PS51634"/>
    </source>
</evidence>
<dbReference type="SMART" id="SM01114">
    <property type="entry name" value="CXC"/>
    <property type="match status" value="2"/>
</dbReference>
<evidence type="ECO:0000313" key="6">
    <source>
        <dbReference type="EMBL" id="KQK09847.1"/>
    </source>
</evidence>
<proteinExistence type="inferred from homology"/>
<feature type="compositionally biased region" description="Gly residues" evidence="4">
    <location>
        <begin position="1"/>
        <end position="12"/>
    </location>
</feature>
<evidence type="ECO:0000313" key="7">
    <source>
        <dbReference type="EnsemblPlants" id="KQK09847"/>
    </source>
</evidence>
<dbReference type="KEGG" id="bdi:100826444"/>
<feature type="domain" description="CRC" evidence="5">
    <location>
        <begin position="154"/>
        <end position="278"/>
    </location>
</feature>
<feature type="region of interest" description="Disordered" evidence="4">
    <location>
        <begin position="409"/>
        <end position="477"/>
    </location>
</feature>
<feature type="region of interest" description="Disordered" evidence="4">
    <location>
        <begin position="584"/>
        <end position="603"/>
    </location>
</feature>
<dbReference type="InterPro" id="IPR033467">
    <property type="entry name" value="Tesmin/TSO1-like_CXC"/>
</dbReference>
<reference evidence="6" key="2">
    <citation type="submission" date="2017-06" db="EMBL/GenBank/DDBJ databases">
        <title>WGS assembly of Brachypodium distachyon.</title>
        <authorList>
            <consortium name="The International Brachypodium Initiative"/>
            <person name="Lucas S."/>
            <person name="Harmon-Smith M."/>
            <person name="Lail K."/>
            <person name="Tice H."/>
            <person name="Grimwood J."/>
            <person name="Bruce D."/>
            <person name="Barry K."/>
            <person name="Shu S."/>
            <person name="Lindquist E."/>
            <person name="Wang M."/>
            <person name="Pitluck S."/>
            <person name="Vogel J.P."/>
            <person name="Garvin D.F."/>
            <person name="Mockler T.C."/>
            <person name="Schmutz J."/>
            <person name="Rokhsar D."/>
            <person name="Bevan M.W."/>
        </authorList>
    </citation>
    <scope>NUCLEOTIDE SEQUENCE</scope>
    <source>
        <strain evidence="6">Bd21</strain>
    </source>
</reference>
<dbReference type="Gramene" id="KQK09847">
    <property type="protein sequence ID" value="KQK09847"/>
    <property type="gene ID" value="BRADI_2g50540v3"/>
</dbReference>
<dbReference type="OrthoDB" id="6283463at2759"/>
<name>A0A0Q3GFJ6_BRADI</name>